<evidence type="ECO:0000259" key="1">
    <source>
        <dbReference type="Pfam" id="PF00808"/>
    </source>
</evidence>
<reference evidence="3" key="1">
    <citation type="journal article" date="2020" name="Genome Biol.">
        <title>Gamete binning: chromosome-level and haplotype-resolved genome assembly enabled by high-throughput single-cell sequencing of gamete genomes.</title>
        <authorList>
            <person name="Campoy J.A."/>
            <person name="Sun H."/>
            <person name="Goel M."/>
            <person name="Jiao W.-B."/>
            <person name="Folz-Donahue K."/>
            <person name="Wang N."/>
            <person name="Rubio M."/>
            <person name="Liu C."/>
            <person name="Kukat C."/>
            <person name="Ruiz D."/>
            <person name="Huettel B."/>
            <person name="Schneeberger K."/>
        </authorList>
    </citation>
    <scope>NUCLEOTIDE SEQUENCE [LARGE SCALE GENOMIC DNA]</scope>
    <source>
        <strain evidence="3">cv. Rojo Pasion</strain>
    </source>
</reference>
<dbReference type="PANTHER" id="PTHR47173:SF2">
    <property type="entry name" value="PROTEIN DR1 HOMOLOG ISOFORM X1"/>
    <property type="match status" value="1"/>
</dbReference>
<gene>
    <name evidence="2" type="ORF">ORAREDHAP_LOCUS3954</name>
</gene>
<dbReference type="Proteomes" id="UP000507245">
    <property type="component" value="Unassembled WGS sequence"/>
</dbReference>
<name>A0A6J5W280_PRUAR</name>
<dbReference type="AlphaFoldDB" id="A0A6J5W280"/>
<protein>
    <recommendedName>
        <fullName evidence="1">Transcription factor CBF/NF-Y/archaeal histone domain-containing protein</fullName>
    </recommendedName>
</protein>
<organism evidence="2 3">
    <name type="scientific">Prunus armeniaca</name>
    <name type="common">Apricot</name>
    <name type="synonym">Armeniaca vulgaris</name>
    <dbReference type="NCBI Taxonomy" id="36596"/>
    <lineage>
        <taxon>Eukaryota</taxon>
        <taxon>Viridiplantae</taxon>
        <taxon>Streptophyta</taxon>
        <taxon>Embryophyta</taxon>
        <taxon>Tracheophyta</taxon>
        <taxon>Spermatophyta</taxon>
        <taxon>Magnoliopsida</taxon>
        <taxon>eudicotyledons</taxon>
        <taxon>Gunneridae</taxon>
        <taxon>Pentapetalae</taxon>
        <taxon>rosids</taxon>
        <taxon>fabids</taxon>
        <taxon>Rosales</taxon>
        <taxon>Rosaceae</taxon>
        <taxon>Amygdaloideae</taxon>
        <taxon>Amygdaleae</taxon>
        <taxon>Prunus</taxon>
    </lineage>
</organism>
<dbReference type="SUPFAM" id="SSF47113">
    <property type="entry name" value="Histone-fold"/>
    <property type="match status" value="1"/>
</dbReference>
<evidence type="ECO:0000313" key="3">
    <source>
        <dbReference type="Proteomes" id="UP000507245"/>
    </source>
</evidence>
<dbReference type="InterPro" id="IPR044255">
    <property type="entry name" value="Dr1-like"/>
</dbReference>
<evidence type="ECO:0000313" key="2">
    <source>
        <dbReference type="EMBL" id="CAB4294112.1"/>
    </source>
</evidence>
<keyword evidence="3" id="KW-1185">Reference proteome</keyword>
<dbReference type="OrthoDB" id="601405at2759"/>
<accession>A0A6J5W280</accession>
<dbReference type="Gene3D" id="1.10.20.10">
    <property type="entry name" value="Histone, subunit A"/>
    <property type="match status" value="1"/>
</dbReference>
<sequence>MKFVEFIHLISLECNEVCSKEEKRTVPPEHVLKALQGHMRIGCVTKSENNDQNGQGVKGREVDAPLVWFYVDKDAYTDIMESEVTSLVQFLK</sequence>
<dbReference type="PANTHER" id="PTHR47173">
    <property type="entry name" value="PROTEIN DR1 HOMOLOG"/>
    <property type="match status" value="1"/>
</dbReference>
<dbReference type="GO" id="GO:0046982">
    <property type="term" value="F:protein heterodimerization activity"/>
    <property type="evidence" value="ECO:0007669"/>
    <property type="project" value="InterPro"/>
</dbReference>
<proteinExistence type="predicted"/>
<dbReference type="InterPro" id="IPR003958">
    <property type="entry name" value="CBFA_NFYB_domain"/>
</dbReference>
<dbReference type="Pfam" id="PF00808">
    <property type="entry name" value="CBFD_NFYB_HMF"/>
    <property type="match status" value="1"/>
</dbReference>
<dbReference type="InterPro" id="IPR009072">
    <property type="entry name" value="Histone-fold"/>
</dbReference>
<feature type="domain" description="Transcription factor CBF/NF-Y/archaeal histone" evidence="1">
    <location>
        <begin position="4"/>
        <end position="35"/>
    </location>
</feature>
<dbReference type="EMBL" id="CAEKKB010000001">
    <property type="protein sequence ID" value="CAB4294112.1"/>
    <property type="molecule type" value="Genomic_DNA"/>
</dbReference>